<dbReference type="GO" id="GO:0008081">
    <property type="term" value="F:phosphoric diester hydrolase activity"/>
    <property type="evidence" value="ECO:0007669"/>
    <property type="project" value="TreeGrafter"/>
</dbReference>
<keyword evidence="1" id="KW-0378">Hydrolase</keyword>
<proteinExistence type="predicted"/>
<comment type="caution">
    <text evidence="4">The sequence shown here is derived from an EMBL/GenBank/DDBJ whole genome shotgun (WGS) entry which is preliminary data.</text>
</comment>
<dbReference type="GO" id="GO:0005615">
    <property type="term" value="C:extracellular space"/>
    <property type="evidence" value="ECO:0007669"/>
    <property type="project" value="TreeGrafter"/>
</dbReference>
<feature type="domain" description="Sphingomyelin phosphodiesterase C-terminal" evidence="3">
    <location>
        <begin position="313"/>
        <end position="381"/>
    </location>
</feature>
<evidence type="ECO:0000313" key="4">
    <source>
        <dbReference type="EMBL" id="KAG8235544.1"/>
    </source>
</evidence>
<organism evidence="4 5">
    <name type="scientific">Ladona fulva</name>
    <name type="common">Scarce chaser dragonfly</name>
    <name type="synonym">Libellula fulva</name>
    <dbReference type="NCBI Taxonomy" id="123851"/>
    <lineage>
        <taxon>Eukaryota</taxon>
        <taxon>Metazoa</taxon>
        <taxon>Ecdysozoa</taxon>
        <taxon>Arthropoda</taxon>
        <taxon>Hexapoda</taxon>
        <taxon>Insecta</taxon>
        <taxon>Pterygota</taxon>
        <taxon>Palaeoptera</taxon>
        <taxon>Odonata</taxon>
        <taxon>Epiprocta</taxon>
        <taxon>Anisoptera</taxon>
        <taxon>Libelluloidea</taxon>
        <taxon>Libellulidae</taxon>
        <taxon>Ladona</taxon>
    </lineage>
</organism>
<dbReference type="AlphaFoldDB" id="A0A8K0KJS4"/>
<dbReference type="OrthoDB" id="348678at2759"/>
<evidence type="ECO:0000313" key="5">
    <source>
        <dbReference type="Proteomes" id="UP000792457"/>
    </source>
</evidence>
<dbReference type="Pfam" id="PF19272">
    <property type="entry name" value="ASMase_C"/>
    <property type="match status" value="1"/>
</dbReference>
<keyword evidence="2" id="KW-0325">Glycoprotein</keyword>
<accession>A0A8K0KJS4</accession>
<gene>
    <name evidence="4" type="ORF">J437_LFUL015081</name>
</gene>
<dbReference type="Proteomes" id="UP000792457">
    <property type="component" value="Unassembled WGS sequence"/>
</dbReference>
<evidence type="ECO:0000256" key="1">
    <source>
        <dbReference type="ARBA" id="ARBA00022801"/>
    </source>
</evidence>
<reference evidence="4" key="1">
    <citation type="submission" date="2013-04" db="EMBL/GenBank/DDBJ databases">
        <authorList>
            <person name="Qu J."/>
            <person name="Murali S.C."/>
            <person name="Bandaranaike D."/>
            <person name="Bellair M."/>
            <person name="Blankenburg K."/>
            <person name="Chao H."/>
            <person name="Dinh H."/>
            <person name="Doddapaneni H."/>
            <person name="Downs B."/>
            <person name="Dugan-Rocha S."/>
            <person name="Elkadiri S."/>
            <person name="Gnanaolivu R.D."/>
            <person name="Hernandez B."/>
            <person name="Javaid M."/>
            <person name="Jayaseelan J.C."/>
            <person name="Lee S."/>
            <person name="Li M."/>
            <person name="Ming W."/>
            <person name="Munidasa M."/>
            <person name="Muniz J."/>
            <person name="Nguyen L."/>
            <person name="Ongeri F."/>
            <person name="Osuji N."/>
            <person name="Pu L.-L."/>
            <person name="Puazo M."/>
            <person name="Qu C."/>
            <person name="Quiroz J."/>
            <person name="Raj R."/>
            <person name="Weissenberger G."/>
            <person name="Xin Y."/>
            <person name="Zou X."/>
            <person name="Han Y."/>
            <person name="Richards S."/>
            <person name="Worley K."/>
            <person name="Muzny D."/>
            <person name="Gibbs R."/>
        </authorList>
    </citation>
    <scope>NUCLEOTIDE SEQUENCE</scope>
    <source>
        <strain evidence="4">Sampled in the wild</strain>
    </source>
</reference>
<dbReference type="EMBL" id="KZ308921">
    <property type="protein sequence ID" value="KAG8235544.1"/>
    <property type="molecule type" value="Genomic_DNA"/>
</dbReference>
<reference evidence="4" key="2">
    <citation type="submission" date="2017-10" db="EMBL/GenBank/DDBJ databases">
        <title>Ladona fulva Genome sequencing and assembly.</title>
        <authorList>
            <person name="Murali S."/>
            <person name="Richards S."/>
            <person name="Bandaranaike D."/>
            <person name="Bellair M."/>
            <person name="Blankenburg K."/>
            <person name="Chao H."/>
            <person name="Dinh H."/>
            <person name="Doddapaneni H."/>
            <person name="Dugan-Rocha S."/>
            <person name="Elkadiri S."/>
            <person name="Gnanaolivu R."/>
            <person name="Hernandez B."/>
            <person name="Skinner E."/>
            <person name="Javaid M."/>
            <person name="Lee S."/>
            <person name="Li M."/>
            <person name="Ming W."/>
            <person name="Munidasa M."/>
            <person name="Muniz J."/>
            <person name="Nguyen L."/>
            <person name="Hughes D."/>
            <person name="Osuji N."/>
            <person name="Pu L.-L."/>
            <person name="Puazo M."/>
            <person name="Qu C."/>
            <person name="Quiroz J."/>
            <person name="Raj R."/>
            <person name="Weissenberger G."/>
            <person name="Xin Y."/>
            <person name="Zou X."/>
            <person name="Han Y."/>
            <person name="Worley K."/>
            <person name="Muzny D."/>
            <person name="Gibbs R."/>
        </authorList>
    </citation>
    <scope>NUCLEOTIDE SEQUENCE</scope>
    <source>
        <strain evidence="4">Sampled in the wild</strain>
    </source>
</reference>
<evidence type="ECO:0000259" key="3">
    <source>
        <dbReference type="Pfam" id="PF19272"/>
    </source>
</evidence>
<sequence>MCFGLAYRKKYAKASLRAERLERWKWLKCRIFNEDRKINMLSAIRINPKCAGGSNPALEEEEAVVVGEAPGRDGLQVDLVIIAAILLGVSDDIAHVNDEHLSTDKVLMVMQNLTDLLRHTFSSQFVFPVLGNHDFYPQNQLPPRRHPTYKKVADMWRHWLPTEAIDSFEKGGYYTIEQKVRRLRLVALNTNLYYRANRQTGGGGIAGGHGERRGLGNGGNGFGSGNIAMGTVDEEEDDPAGQWRWLEGVYLVGHVPPGVDERRPNSMNSGAFKERFNKKYLHLVRNSSDITTRIPSESSTMREEMTPWRTPSGANNPGLRLYKFDTDTGQVLDYVQYFLNLSSANHRDHAEWQVEYNLTSLYGLPNVSAASLHELAETFRSGPTVDNSASFYGGYGYSNGGGWGSSAVPLPVVSPMLGVDLFERYYRANSVGYHHGIGWGSCNAACRRGHYCSITRVDYQAFRECMEADLGDGNSGVGKPYSLLGMLCISAALIFGR</sequence>
<dbReference type="SUPFAM" id="SSF56300">
    <property type="entry name" value="Metallo-dependent phosphatases"/>
    <property type="match status" value="1"/>
</dbReference>
<evidence type="ECO:0000256" key="2">
    <source>
        <dbReference type="ARBA" id="ARBA00023180"/>
    </source>
</evidence>
<dbReference type="PANTHER" id="PTHR10340">
    <property type="entry name" value="SPHINGOMYELIN PHOSPHODIESTERASE"/>
    <property type="match status" value="1"/>
</dbReference>
<dbReference type="InterPro" id="IPR045473">
    <property type="entry name" value="ASM_C"/>
</dbReference>
<protein>
    <recommendedName>
        <fullName evidence="3">Sphingomyelin phosphodiesterase C-terminal domain-containing protein</fullName>
    </recommendedName>
</protein>
<keyword evidence="5" id="KW-1185">Reference proteome</keyword>
<name>A0A8K0KJS4_LADFU</name>
<dbReference type="InterPro" id="IPR029052">
    <property type="entry name" value="Metallo-depent_PP-like"/>
</dbReference>
<dbReference type="PANTHER" id="PTHR10340:SF57">
    <property type="entry name" value="METALLOPHOS DOMAIN-CONTAINING PROTEIN"/>
    <property type="match status" value="1"/>
</dbReference>